<keyword evidence="5 7" id="KW-0472">Membrane</keyword>
<evidence type="ECO:0000256" key="4">
    <source>
        <dbReference type="ARBA" id="ARBA00022989"/>
    </source>
</evidence>
<dbReference type="InterPro" id="IPR009621">
    <property type="entry name" value="UPF0239"/>
</dbReference>
<dbReference type="AlphaFoldDB" id="A0A9Q1CKI9"/>
<evidence type="ECO:0000313" key="9">
    <source>
        <dbReference type="Proteomes" id="UP001152320"/>
    </source>
</evidence>
<comment type="similarity">
    <text evidence="2">Belongs to the UPF0239 family.</text>
</comment>
<sequence>MSNLTVEDLLENQYATIDKFLEIGLYIGAVFQLVAIGAIFFLKSPDDDEEEGEAEKNGGPSNKTKKERAERKKNN</sequence>
<keyword evidence="3 7" id="KW-0812">Transmembrane</keyword>
<accession>A0A9Q1CKI9</accession>
<reference evidence="8" key="1">
    <citation type="submission" date="2021-10" db="EMBL/GenBank/DDBJ databases">
        <title>Tropical sea cucumber genome reveals ecological adaptation and Cuvierian tubules defense mechanism.</title>
        <authorList>
            <person name="Chen T."/>
        </authorList>
    </citation>
    <scope>NUCLEOTIDE SEQUENCE</scope>
    <source>
        <strain evidence="8">Nanhai2018</strain>
        <tissue evidence="8">Muscle</tissue>
    </source>
</reference>
<feature type="transmembrane region" description="Helical" evidence="7">
    <location>
        <begin position="20"/>
        <end position="42"/>
    </location>
</feature>
<evidence type="ECO:0000313" key="8">
    <source>
        <dbReference type="EMBL" id="KAJ8046923.1"/>
    </source>
</evidence>
<comment type="subcellular location">
    <subcellularLocation>
        <location evidence="1">Membrane</location>
        <topology evidence="1">Single-pass membrane protein</topology>
    </subcellularLocation>
</comment>
<evidence type="ECO:0000256" key="3">
    <source>
        <dbReference type="ARBA" id="ARBA00022692"/>
    </source>
</evidence>
<evidence type="ECO:0000256" key="2">
    <source>
        <dbReference type="ARBA" id="ARBA00006839"/>
    </source>
</evidence>
<keyword evidence="9" id="KW-1185">Reference proteome</keyword>
<evidence type="ECO:0000256" key="5">
    <source>
        <dbReference type="ARBA" id="ARBA00023136"/>
    </source>
</evidence>
<dbReference type="Proteomes" id="UP001152320">
    <property type="component" value="Chromosome 2"/>
</dbReference>
<evidence type="ECO:0000256" key="1">
    <source>
        <dbReference type="ARBA" id="ARBA00004167"/>
    </source>
</evidence>
<gene>
    <name evidence="8" type="ORF">HOLleu_05767</name>
</gene>
<comment type="caution">
    <text evidence="8">The sequence shown here is derived from an EMBL/GenBank/DDBJ whole genome shotgun (WGS) entry which is preliminary data.</text>
</comment>
<protein>
    <submittedName>
        <fullName evidence="8">Uncharacterized protein</fullName>
    </submittedName>
</protein>
<proteinExistence type="inferred from homology"/>
<evidence type="ECO:0000256" key="6">
    <source>
        <dbReference type="SAM" id="MobiDB-lite"/>
    </source>
</evidence>
<dbReference type="Pfam" id="PF06783">
    <property type="entry name" value="UPF0239"/>
    <property type="match status" value="1"/>
</dbReference>
<dbReference type="GO" id="GO:0016020">
    <property type="term" value="C:membrane"/>
    <property type="evidence" value="ECO:0007669"/>
    <property type="project" value="UniProtKB-SubCell"/>
</dbReference>
<keyword evidence="4 7" id="KW-1133">Transmembrane helix</keyword>
<feature type="region of interest" description="Disordered" evidence="6">
    <location>
        <begin position="47"/>
        <end position="75"/>
    </location>
</feature>
<dbReference type="EMBL" id="JAIZAY010000002">
    <property type="protein sequence ID" value="KAJ8046923.1"/>
    <property type="molecule type" value="Genomic_DNA"/>
</dbReference>
<dbReference type="OrthoDB" id="10040809at2759"/>
<name>A0A9Q1CKI9_HOLLE</name>
<organism evidence="8 9">
    <name type="scientific">Holothuria leucospilota</name>
    <name type="common">Black long sea cucumber</name>
    <name type="synonym">Mertensiothuria leucospilota</name>
    <dbReference type="NCBI Taxonomy" id="206669"/>
    <lineage>
        <taxon>Eukaryota</taxon>
        <taxon>Metazoa</taxon>
        <taxon>Echinodermata</taxon>
        <taxon>Eleutherozoa</taxon>
        <taxon>Echinozoa</taxon>
        <taxon>Holothuroidea</taxon>
        <taxon>Aspidochirotacea</taxon>
        <taxon>Aspidochirotida</taxon>
        <taxon>Holothuriidae</taxon>
        <taxon>Holothuria</taxon>
    </lineage>
</organism>
<evidence type="ECO:0000256" key="7">
    <source>
        <dbReference type="SAM" id="Phobius"/>
    </source>
</evidence>